<accession>A0A8J6B820</accession>
<keyword evidence="2" id="KW-1185">Reference proteome</keyword>
<dbReference type="EMBL" id="JAHDYR010000007">
    <property type="protein sequence ID" value="KAG9396184.1"/>
    <property type="molecule type" value="Genomic_DNA"/>
</dbReference>
<name>A0A8J6B820_9EUKA</name>
<gene>
    <name evidence="1" type="ORF">J8273_2536</name>
</gene>
<proteinExistence type="predicted"/>
<organism evidence="1 2">
    <name type="scientific">Carpediemonas membranifera</name>
    <dbReference type="NCBI Taxonomy" id="201153"/>
    <lineage>
        <taxon>Eukaryota</taxon>
        <taxon>Metamonada</taxon>
        <taxon>Carpediemonas-like organisms</taxon>
        <taxon>Carpediemonas</taxon>
    </lineage>
</organism>
<sequence>MQQDNGFDTMLQELRELSLEDIASDDFGDLVAVIQNERDVDALKRVHKAGLDLKQKESVRQFDSSRLEQSFVDFQGRTHRAKAKEAHIQAKKVERRQSLRSDTIKDVERKFADYDAQLKRALLPTAKREKMLSAKKKKMEDIAVIEVERQLTMHDLELTDKQKEVPDVRVDYRARLARLLHDMDVR</sequence>
<reference evidence="1" key="1">
    <citation type="submission" date="2021-05" db="EMBL/GenBank/DDBJ databases">
        <title>A free-living protist that lacks canonical eukaryotic 1 DNA replication and segregation systems.</title>
        <authorList>
            <person name="Salas-Leiva D.E."/>
            <person name="Tromer E.C."/>
            <person name="Curtis B.A."/>
            <person name="Jerlstrom-Hultqvist J."/>
            <person name="Kolisko M."/>
            <person name="Yi Z."/>
            <person name="Salas-Leiva J.S."/>
            <person name="Gallot-Lavallee L."/>
            <person name="Kops G.J.P.L."/>
            <person name="Archibald J.M."/>
            <person name="Simpson A.G.B."/>
            <person name="Roger A.J."/>
        </authorList>
    </citation>
    <scope>NUCLEOTIDE SEQUENCE</scope>
    <source>
        <strain evidence="1">BICM</strain>
    </source>
</reference>
<dbReference type="Proteomes" id="UP000717585">
    <property type="component" value="Unassembled WGS sequence"/>
</dbReference>
<protein>
    <submittedName>
        <fullName evidence="1">Uncharacterized protein</fullName>
    </submittedName>
</protein>
<comment type="caution">
    <text evidence="1">The sequence shown here is derived from an EMBL/GenBank/DDBJ whole genome shotgun (WGS) entry which is preliminary data.</text>
</comment>
<dbReference type="AlphaFoldDB" id="A0A8J6B820"/>
<evidence type="ECO:0000313" key="1">
    <source>
        <dbReference type="EMBL" id="KAG9396184.1"/>
    </source>
</evidence>
<evidence type="ECO:0000313" key="2">
    <source>
        <dbReference type="Proteomes" id="UP000717585"/>
    </source>
</evidence>